<evidence type="ECO:0000313" key="2">
    <source>
        <dbReference type="EMBL" id="TCJ85186.1"/>
    </source>
</evidence>
<evidence type="ECO:0000313" key="3">
    <source>
        <dbReference type="Proteomes" id="UP000294887"/>
    </source>
</evidence>
<keyword evidence="1" id="KW-1133">Transmembrane helix</keyword>
<protein>
    <submittedName>
        <fullName evidence="2">Uncharacterized protein</fullName>
    </submittedName>
</protein>
<name>A0A4R1EU39_9GAMM</name>
<sequence length="230" mass="25198">MKSLNVESHPDKTWLGRAKNSFDFLGFRITPTSIQASNTYVSCRNKKVLWHYEKGANNKPSGQYLRQWLGWSLCGLISVCSTVYAAEPATDCESSVIDDVDLILRLPSGGGAVYGPYMLGDTNFNIPQICESLTAPDLDDTTCLEGTPPFIMTSNIPFYANLVSGDLRCTYQVTITDTATTAVDITATLRSIADPTAVPIFTPLGIVATISGLLWFGRRRSIKLKSLQTR</sequence>
<organism evidence="2 3">
    <name type="scientific">Cocleimonas flava</name>
    <dbReference type="NCBI Taxonomy" id="634765"/>
    <lineage>
        <taxon>Bacteria</taxon>
        <taxon>Pseudomonadati</taxon>
        <taxon>Pseudomonadota</taxon>
        <taxon>Gammaproteobacteria</taxon>
        <taxon>Thiotrichales</taxon>
        <taxon>Thiotrichaceae</taxon>
        <taxon>Cocleimonas</taxon>
    </lineage>
</organism>
<comment type="caution">
    <text evidence="2">The sequence shown here is derived from an EMBL/GenBank/DDBJ whole genome shotgun (WGS) entry which is preliminary data.</text>
</comment>
<keyword evidence="1" id="KW-0472">Membrane</keyword>
<dbReference type="OrthoDB" id="9793236at2"/>
<accession>A0A4R1EU39</accession>
<dbReference type="EMBL" id="SMFQ01000004">
    <property type="protein sequence ID" value="TCJ85186.1"/>
    <property type="molecule type" value="Genomic_DNA"/>
</dbReference>
<reference evidence="2 3" key="1">
    <citation type="submission" date="2019-03" db="EMBL/GenBank/DDBJ databases">
        <title>Genomic Encyclopedia of Type Strains, Phase IV (KMG-IV): sequencing the most valuable type-strain genomes for metagenomic binning, comparative biology and taxonomic classification.</title>
        <authorList>
            <person name="Goeker M."/>
        </authorList>
    </citation>
    <scope>NUCLEOTIDE SEQUENCE [LARGE SCALE GENOMIC DNA]</scope>
    <source>
        <strain evidence="2 3">DSM 24830</strain>
    </source>
</reference>
<keyword evidence="3" id="KW-1185">Reference proteome</keyword>
<proteinExistence type="predicted"/>
<gene>
    <name evidence="2" type="ORF">EV695_3153</name>
</gene>
<evidence type="ECO:0000256" key="1">
    <source>
        <dbReference type="SAM" id="Phobius"/>
    </source>
</evidence>
<dbReference type="AlphaFoldDB" id="A0A4R1EU39"/>
<feature type="transmembrane region" description="Helical" evidence="1">
    <location>
        <begin position="197"/>
        <end position="216"/>
    </location>
</feature>
<dbReference type="Proteomes" id="UP000294887">
    <property type="component" value="Unassembled WGS sequence"/>
</dbReference>
<dbReference type="RefSeq" id="WP_131906890.1">
    <property type="nucleotide sequence ID" value="NZ_BAAAFU010000001.1"/>
</dbReference>
<keyword evidence="1" id="KW-0812">Transmembrane</keyword>